<comment type="caution">
    <text evidence="8">The sequence shown here is derived from an EMBL/GenBank/DDBJ whole genome shotgun (WGS) entry which is preliminary data.</text>
</comment>
<organism evidence="8 9">
    <name type="scientific">Aspergillus mulundensis</name>
    <dbReference type="NCBI Taxonomy" id="1810919"/>
    <lineage>
        <taxon>Eukaryota</taxon>
        <taxon>Fungi</taxon>
        <taxon>Dikarya</taxon>
        <taxon>Ascomycota</taxon>
        <taxon>Pezizomycotina</taxon>
        <taxon>Eurotiomycetes</taxon>
        <taxon>Eurotiomycetidae</taxon>
        <taxon>Eurotiales</taxon>
        <taxon>Aspergillaceae</taxon>
        <taxon>Aspergillus</taxon>
        <taxon>Aspergillus subgen. Nidulantes</taxon>
    </lineage>
</organism>
<keyword evidence="6" id="KW-0175">Coiled coil</keyword>
<evidence type="ECO:0000256" key="5">
    <source>
        <dbReference type="ARBA" id="ARBA00023242"/>
    </source>
</evidence>
<dbReference type="EMBL" id="PVWQ01000012">
    <property type="protein sequence ID" value="RDW67188.1"/>
    <property type="molecule type" value="Genomic_DNA"/>
</dbReference>
<comment type="similarity">
    <text evidence="2">Belongs to the Mediator complex subunit 27 family.</text>
</comment>
<reference evidence="8 9" key="1">
    <citation type="journal article" date="2018" name="IMA Fungus">
        <title>IMA Genome-F 9: Draft genome sequence of Annulohypoxylon stygium, Aspergillus mulundensis, Berkeleyomyces basicola (syn. Thielaviopsis basicola), Ceratocystis smalleyi, two Cercospora beticola strains, Coleophoma cylindrospora, Fusarium fracticaudum, Phialophora cf. hyalina, and Morchella septimelata.</title>
        <authorList>
            <person name="Wingfield B.D."/>
            <person name="Bills G.F."/>
            <person name="Dong Y."/>
            <person name="Huang W."/>
            <person name="Nel W.J."/>
            <person name="Swalarsk-Parry B.S."/>
            <person name="Vaghefi N."/>
            <person name="Wilken P.M."/>
            <person name="An Z."/>
            <person name="de Beer Z.W."/>
            <person name="De Vos L."/>
            <person name="Chen L."/>
            <person name="Duong T.A."/>
            <person name="Gao Y."/>
            <person name="Hammerbacher A."/>
            <person name="Kikkert J.R."/>
            <person name="Li Y."/>
            <person name="Li H."/>
            <person name="Li K."/>
            <person name="Li Q."/>
            <person name="Liu X."/>
            <person name="Ma X."/>
            <person name="Naidoo K."/>
            <person name="Pethybridge S.J."/>
            <person name="Sun J."/>
            <person name="Steenkamp E.T."/>
            <person name="van der Nest M.A."/>
            <person name="van Wyk S."/>
            <person name="Wingfield M.J."/>
            <person name="Xiong C."/>
            <person name="Yue Q."/>
            <person name="Zhang X."/>
        </authorList>
    </citation>
    <scope>NUCLEOTIDE SEQUENCE [LARGE SCALE GENOMIC DNA]</scope>
    <source>
        <strain evidence="8 9">DSM 5745</strain>
    </source>
</reference>
<dbReference type="Proteomes" id="UP000256690">
    <property type="component" value="Unassembled WGS sequence"/>
</dbReference>
<keyword evidence="3" id="KW-0805">Transcription regulation</keyword>
<evidence type="ECO:0000256" key="3">
    <source>
        <dbReference type="ARBA" id="ARBA00023015"/>
    </source>
</evidence>
<feature type="region of interest" description="Disordered" evidence="7">
    <location>
        <begin position="1"/>
        <end position="38"/>
    </location>
</feature>
<accession>A0A3D8QZS2</accession>
<feature type="compositionally biased region" description="Polar residues" evidence="7">
    <location>
        <begin position="1"/>
        <end position="29"/>
    </location>
</feature>
<keyword evidence="4" id="KW-0804">Transcription</keyword>
<gene>
    <name evidence="8" type="ORF">DSM5745_09054</name>
</gene>
<evidence type="ECO:0000256" key="4">
    <source>
        <dbReference type="ARBA" id="ARBA00023163"/>
    </source>
</evidence>
<evidence type="ECO:0000256" key="2">
    <source>
        <dbReference type="ARBA" id="ARBA00008048"/>
    </source>
</evidence>
<evidence type="ECO:0000256" key="1">
    <source>
        <dbReference type="ARBA" id="ARBA00004123"/>
    </source>
</evidence>
<evidence type="ECO:0000313" key="9">
    <source>
        <dbReference type="Proteomes" id="UP000256690"/>
    </source>
</evidence>
<dbReference type="STRING" id="1810919.A0A3D8QZS2"/>
<keyword evidence="5" id="KW-0539">Nucleus</keyword>
<name>A0A3D8QZS2_9EURO</name>
<protein>
    <submittedName>
        <fullName evidence="8">Uncharacterized protein</fullName>
    </submittedName>
</protein>
<dbReference type="Pfam" id="PF11571">
    <property type="entry name" value="Med27"/>
    <property type="match status" value="1"/>
</dbReference>
<evidence type="ECO:0000313" key="8">
    <source>
        <dbReference type="EMBL" id="RDW67188.1"/>
    </source>
</evidence>
<feature type="coiled-coil region" evidence="6">
    <location>
        <begin position="158"/>
        <end position="192"/>
    </location>
</feature>
<dbReference type="AlphaFoldDB" id="A0A3D8QZS2"/>
<evidence type="ECO:0000256" key="6">
    <source>
        <dbReference type="SAM" id="Coils"/>
    </source>
</evidence>
<dbReference type="RefSeq" id="XP_026600156.1">
    <property type="nucleotide sequence ID" value="XM_026751070.1"/>
</dbReference>
<proteinExistence type="inferred from homology"/>
<dbReference type="GO" id="GO:0016592">
    <property type="term" value="C:mediator complex"/>
    <property type="evidence" value="ECO:0007669"/>
    <property type="project" value="InterPro"/>
</dbReference>
<comment type="subcellular location">
    <subcellularLocation>
        <location evidence="1">Nucleus</location>
    </subcellularLocation>
</comment>
<sequence>MEQSPSFKTSELKNKTYTTMPESASTVALNTAPEDDAEPALDPELLDQELQLVSSLAKLQKLEEMIHQLRTLLPERLLEPLALIINLKAATAVSVPNSPQALYQRLSQSASDGVREVETFKSLWRGREMKAVWERVDTLIYENAGQLLQSNGMWQEDYDKILEEIAKHDAARKEKQQRAKEEEERSQLQSAEGGWRALVEEYSQTGFPGMRVLPPRRDSSFVVLLPKVGLSFKVNAIGTGQEDVPEFNVTSKSSSAEPASKVESTVLGCLNARPRKWDLNYLFGMILSYSNLFQTTCAKCGKMQDQAANLPTLRRLNPTTPQPEQLPTFEAYHATCV</sequence>
<keyword evidence="9" id="KW-1185">Reference proteome</keyword>
<dbReference type="GeneID" id="38119424"/>
<dbReference type="InterPro" id="IPR021627">
    <property type="entry name" value="Mediator_Med27"/>
</dbReference>
<dbReference type="OrthoDB" id="10254221at2759"/>
<evidence type="ECO:0000256" key="7">
    <source>
        <dbReference type="SAM" id="MobiDB-lite"/>
    </source>
</evidence>